<protein>
    <submittedName>
        <fullName evidence="1">Uncharacterized protein</fullName>
    </submittedName>
</protein>
<comment type="caution">
    <text evidence="1">The sequence shown here is derived from an EMBL/GenBank/DDBJ whole genome shotgun (WGS) entry which is preliminary data.</text>
</comment>
<organism evidence="1 2">
    <name type="scientific">Photobacterium frigidiphilum</name>
    <dbReference type="NCBI Taxonomy" id="264736"/>
    <lineage>
        <taxon>Bacteria</taxon>
        <taxon>Pseudomonadati</taxon>
        <taxon>Pseudomonadota</taxon>
        <taxon>Gammaproteobacteria</taxon>
        <taxon>Vibrionales</taxon>
        <taxon>Vibrionaceae</taxon>
        <taxon>Photobacterium</taxon>
    </lineage>
</organism>
<reference evidence="1 2" key="1">
    <citation type="submission" date="2018-01" db="EMBL/GenBank/DDBJ databases">
        <title>Whole genome sequencing of Histamine producing bacteria.</title>
        <authorList>
            <person name="Butler K."/>
        </authorList>
    </citation>
    <scope>NUCLEOTIDE SEQUENCE [LARGE SCALE GENOMIC DNA]</scope>
    <source>
        <strain evidence="1 2">JCM 12947</strain>
    </source>
</reference>
<gene>
    <name evidence="1" type="ORF">C9J12_11705</name>
</gene>
<evidence type="ECO:0000313" key="2">
    <source>
        <dbReference type="Proteomes" id="UP000240987"/>
    </source>
</evidence>
<accession>A0A2T3JH49</accession>
<sequence>MDIKEQIDHNPIHSPCPDMAGCANPKSELTQNSLAIVRQLRQKFRFKTQSQRNQEKSQYKQYLATFRLGGAL</sequence>
<evidence type="ECO:0000313" key="1">
    <source>
        <dbReference type="EMBL" id="PSU48279.1"/>
    </source>
</evidence>
<dbReference type="Proteomes" id="UP000240987">
    <property type="component" value="Unassembled WGS sequence"/>
</dbReference>
<dbReference type="RefSeq" id="WP_107242886.1">
    <property type="nucleotide sequence ID" value="NZ_PYMJ01000010.1"/>
</dbReference>
<proteinExistence type="predicted"/>
<keyword evidence="2" id="KW-1185">Reference proteome</keyword>
<name>A0A2T3JH49_9GAMM</name>
<dbReference type="AlphaFoldDB" id="A0A2T3JH49"/>
<dbReference type="EMBL" id="PYMJ01000010">
    <property type="protein sequence ID" value="PSU48279.1"/>
    <property type="molecule type" value="Genomic_DNA"/>
</dbReference>
<dbReference type="OrthoDB" id="5829657at2"/>